<gene>
    <name evidence="1" type="ORF">GCM10011365_15550</name>
</gene>
<keyword evidence="2" id="KW-1185">Reference proteome</keyword>
<dbReference type="PROSITE" id="PS51257">
    <property type="entry name" value="PROKAR_LIPOPROTEIN"/>
    <property type="match status" value="1"/>
</dbReference>
<evidence type="ECO:0008006" key="3">
    <source>
        <dbReference type="Google" id="ProtNLM"/>
    </source>
</evidence>
<sequence>MIQRMMLIGMVALLTACGPPRLEKPNTNLHTLIEITSLDIGKKRMDIRLSHRQASSRAASSLECRLKIDQKPYHNLPSLQVPALTAYARERLSWILADDFSVSGKERLEYALDCSLQSEQDRTEYFKNHGSLYRLGRQEPPIYR</sequence>
<evidence type="ECO:0000313" key="1">
    <source>
        <dbReference type="EMBL" id="GGF95109.1"/>
    </source>
</evidence>
<proteinExistence type="predicted"/>
<accession>A0A917FN61</accession>
<name>A0A917FN61_9GAMM</name>
<dbReference type="EMBL" id="BMEO01000005">
    <property type="protein sequence ID" value="GGF95109.1"/>
    <property type="molecule type" value="Genomic_DNA"/>
</dbReference>
<reference evidence="1" key="1">
    <citation type="journal article" date="2014" name="Int. J. Syst. Evol. Microbiol.">
        <title>Complete genome sequence of Corynebacterium casei LMG S-19264T (=DSM 44701T), isolated from a smear-ripened cheese.</title>
        <authorList>
            <consortium name="US DOE Joint Genome Institute (JGI-PGF)"/>
            <person name="Walter F."/>
            <person name="Albersmeier A."/>
            <person name="Kalinowski J."/>
            <person name="Ruckert C."/>
        </authorList>
    </citation>
    <scope>NUCLEOTIDE SEQUENCE</scope>
    <source>
        <strain evidence="1">CGMCC 1.12181</strain>
    </source>
</reference>
<comment type="caution">
    <text evidence="1">The sequence shown here is derived from an EMBL/GenBank/DDBJ whole genome shotgun (WGS) entry which is preliminary data.</text>
</comment>
<reference evidence="1" key="2">
    <citation type="submission" date="2020-09" db="EMBL/GenBank/DDBJ databases">
        <authorList>
            <person name="Sun Q."/>
            <person name="Zhou Y."/>
        </authorList>
    </citation>
    <scope>NUCLEOTIDE SEQUENCE</scope>
    <source>
        <strain evidence="1">CGMCC 1.12181</strain>
    </source>
</reference>
<dbReference type="RefSeq" id="WP_188365147.1">
    <property type="nucleotide sequence ID" value="NZ_BAABJF010000002.1"/>
</dbReference>
<dbReference type="Proteomes" id="UP000605253">
    <property type="component" value="Unassembled WGS sequence"/>
</dbReference>
<organism evidence="1 2">
    <name type="scientific">Marinicella pacifica</name>
    <dbReference type="NCBI Taxonomy" id="1171543"/>
    <lineage>
        <taxon>Bacteria</taxon>
        <taxon>Pseudomonadati</taxon>
        <taxon>Pseudomonadota</taxon>
        <taxon>Gammaproteobacteria</taxon>
        <taxon>Lysobacterales</taxon>
        <taxon>Marinicellaceae</taxon>
        <taxon>Marinicella</taxon>
    </lineage>
</organism>
<dbReference type="AlphaFoldDB" id="A0A917FN61"/>
<evidence type="ECO:0000313" key="2">
    <source>
        <dbReference type="Proteomes" id="UP000605253"/>
    </source>
</evidence>
<protein>
    <recommendedName>
        <fullName evidence="3">Lipoprotein</fullName>
    </recommendedName>
</protein>